<reference evidence="2 3" key="1">
    <citation type="submission" date="2021-05" db="EMBL/GenBank/DDBJ databases">
        <title>A Polyphasic approach of four new species of the genus Ohtaekwangia: Ohtaekwangia histidinii sp. nov., Ohtaekwangia cretensis sp. nov., Ohtaekwangia indiensis sp. nov., Ohtaekwangia reichenbachii sp. nov. from diverse environment.</title>
        <authorList>
            <person name="Octaviana S."/>
        </authorList>
    </citation>
    <scope>NUCLEOTIDE SEQUENCE [LARGE SCALE GENOMIC DNA]</scope>
    <source>
        <strain evidence="2 3">PWU5</strain>
    </source>
</reference>
<feature type="domain" description="Co-chaperone DjlA N-terminal" evidence="1">
    <location>
        <begin position="8"/>
        <end position="110"/>
    </location>
</feature>
<dbReference type="SUPFAM" id="SSF158682">
    <property type="entry name" value="TerB-like"/>
    <property type="match status" value="1"/>
</dbReference>
<dbReference type="InterPro" id="IPR029024">
    <property type="entry name" value="TerB-like"/>
</dbReference>
<dbReference type="EMBL" id="JAHESE010000001">
    <property type="protein sequence ID" value="MBT1706794.1"/>
    <property type="molecule type" value="Genomic_DNA"/>
</dbReference>
<sequence length="126" mass="13950">MTANYHLGLLYLVRLLIDADGIADAKELAALQAIKDRENIPEEVFEKFEEATQGMTHADLYTAGIALVNGCSYEEKLRTFGVLYRLSEVDGRVHVKEIRLLLNSINTAGLEFDAVVNVAKAMPVIL</sequence>
<evidence type="ECO:0000313" key="2">
    <source>
        <dbReference type="EMBL" id="MBT1706794.1"/>
    </source>
</evidence>
<keyword evidence="3" id="KW-1185">Reference proteome</keyword>
<protein>
    <submittedName>
        <fullName evidence="2">TerB family tellurite resistance protein</fullName>
    </submittedName>
</protein>
<dbReference type="AlphaFoldDB" id="A0AAP2DUT9"/>
<dbReference type="Proteomes" id="UP001319080">
    <property type="component" value="Unassembled WGS sequence"/>
</dbReference>
<evidence type="ECO:0000259" key="1">
    <source>
        <dbReference type="Pfam" id="PF05099"/>
    </source>
</evidence>
<organism evidence="2 3">
    <name type="scientific">Dawidia cretensis</name>
    <dbReference type="NCBI Taxonomy" id="2782350"/>
    <lineage>
        <taxon>Bacteria</taxon>
        <taxon>Pseudomonadati</taxon>
        <taxon>Bacteroidota</taxon>
        <taxon>Cytophagia</taxon>
        <taxon>Cytophagales</taxon>
        <taxon>Chryseotaleaceae</taxon>
        <taxon>Dawidia</taxon>
    </lineage>
</organism>
<name>A0AAP2DUT9_9BACT</name>
<proteinExistence type="predicted"/>
<dbReference type="Gene3D" id="1.10.3680.10">
    <property type="entry name" value="TerB-like"/>
    <property type="match status" value="1"/>
</dbReference>
<dbReference type="InterPro" id="IPR007791">
    <property type="entry name" value="DjlA_N"/>
</dbReference>
<accession>A0AAP2DUT9</accession>
<comment type="caution">
    <text evidence="2">The sequence shown here is derived from an EMBL/GenBank/DDBJ whole genome shotgun (WGS) entry which is preliminary data.</text>
</comment>
<evidence type="ECO:0000313" key="3">
    <source>
        <dbReference type="Proteomes" id="UP001319080"/>
    </source>
</evidence>
<gene>
    <name evidence="2" type="ORF">KK062_01095</name>
</gene>
<dbReference type="Pfam" id="PF05099">
    <property type="entry name" value="TerB"/>
    <property type="match status" value="1"/>
</dbReference>
<dbReference type="RefSeq" id="WP_254082383.1">
    <property type="nucleotide sequence ID" value="NZ_JAHESE010000001.1"/>
</dbReference>